<feature type="region of interest" description="Disordered" evidence="1">
    <location>
        <begin position="1"/>
        <end position="23"/>
    </location>
</feature>
<evidence type="ECO:0000256" key="1">
    <source>
        <dbReference type="SAM" id="MobiDB-lite"/>
    </source>
</evidence>
<reference evidence="2" key="1">
    <citation type="journal article" date="2020" name="Nature">
        <title>Giant virus diversity and host interactions through global metagenomics.</title>
        <authorList>
            <person name="Schulz F."/>
            <person name="Roux S."/>
            <person name="Paez-Espino D."/>
            <person name="Jungbluth S."/>
            <person name="Walsh D.A."/>
            <person name="Denef V.J."/>
            <person name="McMahon K.D."/>
            <person name="Konstantinidis K.T."/>
            <person name="Eloe-Fadrosh E.A."/>
            <person name="Kyrpides N.C."/>
            <person name="Woyke T."/>
        </authorList>
    </citation>
    <scope>NUCLEOTIDE SEQUENCE</scope>
    <source>
        <strain evidence="2">GVMAG-M-3300023184-62</strain>
    </source>
</reference>
<protein>
    <submittedName>
        <fullName evidence="2">Uncharacterized protein</fullName>
    </submittedName>
</protein>
<name>A0A6C0IC13_9ZZZZ</name>
<proteinExistence type="predicted"/>
<dbReference type="EMBL" id="MN740152">
    <property type="protein sequence ID" value="QHT89917.1"/>
    <property type="molecule type" value="Genomic_DNA"/>
</dbReference>
<accession>A0A6C0IC13</accession>
<sequence>MTTPVWPKANETQLMPPPNFSLRARRETPTMDTANARMFEHWRTDVPHLTMDRPKAGMKGVRDYMDMNPEASRTNFKSYLQAQPYVADVQGSFGDNPYFQKYDVTQDPRNVVRELRAAVSEDKTDRGIKESQHMLSRQLDNRWIPQGHVEGAGLNTLTAYEKLMKPQINDMKRDFRN</sequence>
<organism evidence="2">
    <name type="scientific">viral metagenome</name>
    <dbReference type="NCBI Taxonomy" id="1070528"/>
    <lineage>
        <taxon>unclassified sequences</taxon>
        <taxon>metagenomes</taxon>
        <taxon>organismal metagenomes</taxon>
    </lineage>
</organism>
<evidence type="ECO:0000313" key="2">
    <source>
        <dbReference type="EMBL" id="QHT89917.1"/>
    </source>
</evidence>
<dbReference type="AlphaFoldDB" id="A0A6C0IC13"/>